<dbReference type="Proteomes" id="UP000830115">
    <property type="component" value="Chromosome"/>
</dbReference>
<dbReference type="InterPro" id="IPR000551">
    <property type="entry name" value="MerR-type_HTH_dom"/>
</dbReference>
<evidence type="ECO:0000259" key="1">
    <source>
        <dbReference type="Pfam" id="PF13411"/>
    </source>
</evidence>
<dbReference type="InterPro" id="IPR009061">
    <property type="entry name" value="DNA-bd_dom_put_sf"/>
</dbReference>
<sequence length="123" mass="13808">MTDAQLDNIAEAIASGVSMSQAARANGVNKSNLRLYARNHPRLAAVLPPIRPQNNRSYKKKTPERLERLRELWSDENLPVAQIATELDVSKATVQIWAAEMELRRRGKRQRRIGAAPARGRAL</sequence>
<dbReference type="RefSeq" id="WP_248862204.1">
    <property type="nucleotide sequence ID" value="NZ_CP086322.1"/>
</dbReference>
<evidence type="ECO:0000313" key="2">
    <source>
        <dbReference type="EMBL" id="UQA91375.1"/>
    </source>
</evidence>
<name>A0ABY4M4T3_9ACTN</name>
<dbReference type="Gene3D" id="1.10.1660.10">
    <property type="match status" value="1"/>
</dbReference>
<accession>A0ABY4M4T3</accession>
<dbReference type="SUPFAM" id="SSF46955">
    <property type="entry name" value="Putative DNA-binding domain"/>
    <property type="match status" value="1"/>
</dbReference>
<reference evidence="2" key="1">
    <citation type="submission" date="2021-10" db="EMBL/GenBank/DDBJ databases">
        <title>Streptomyces nigrumlapis sp.nov.,an antimicrobial producing actinobacterium isolated from Black Gobi rocks.</title>
        <authorList>
            <person name="Wen Y."/>
            <person name="Zhang W."/>
            <person name="Liu X.G."/>
        </authorList>
    </citation>
    <scope>NUCLEOTIDE SEQUENCE</scope>
    <source>
        <strain evidence="2">ST13-2-2</strain>
    </source>
</reference>
<proteinExistence type="predicted"/>
<evidence type="ECO:0000313" key="3">
    <source>
        <dbReference type="Proteomes" id="UP000830115"/>
    </source>
</evidence>
<dbReference type="EMBL" id="CP086322">
    <property type="protein sequence ID" value="UQA91375.1"/>
    <property type="molecule type" value="Genomic_DNA"/>
</dbReference>
<protein>
    <submittedName>
        <fullName evidence="2">Helix-turn-helix domain-containing protein</fullName>
    </submittedName>
</protein>
<dbReference type="Pfam" id="PF13411">
    <property type="entry name" value="MerR_1"/>
    <property type="match status" value="1"/>
</dbReference>
<feature type="domain" description="HTH merR-type" evidence="1">
    <location>
        <begin position="18"/>
        <end position="87"/>
    </location>
</feature>
<keyword evidence="3" id="KW-1185">Reference proteome</keyword>
<organism evidence="2 3">
    <name type="scientific">Streptomyces halobius</name>
    <dbReference type="NCBI Taxonomy" id="2879846"/>
    <lineage>
        <taxon>Bacteria</taxon>
        <taxon>Bacillati</taxon>
        <taxon>Actinomycetota</taxon>
        <taxon>Actinomycetes</taxon>
        <taxon>Kitasatosporales</taxon>
        <taxon>Streptomycetaceae</taxon>
        <taxon>Streptomyces</taxon>
    </lineage>
</organism>
<gene>
    <name evidence="2" type="ORF">K9S39_05315</name>
</gene>